<organism evidence="1">
    <name type="scientific">marine sediment metagenome</name>
    <dbReference type="NCBI Taxonomy" id="412755"/>
    <lineage>
        <taxon>unclassified sequences</taxon>
        <taxon>metagenomes</taxon>
        <taxon>ecological metagenomes</taxon>
    </lineage>
</organism>
<accession>A0A0F9J5F3</accession>
<sequence>MSDTLMRIIEVARESPIVYVGYQSYLRGDVDKEEMLILCVEALAKESKAYYDVAVNTLNNRVSPPSILMASPQRTSDE</sequence>
<gene>
    <name evidence="1" type="ORF">LCGC14_1864700</name>
</gene>
<comment type="caution">
    <text evidence="1">The sequence shown here is derived from an EMBL/GenBank/DDBJ whole genome shotgun (WGS) entry which is preliminary data.</text>
</comment>
<evidence type="ECO:0000313" key="1">
    <source>
        <dbReference type="EMBL" id="KKL94432.1"/>
    </source>
</evidence>
<proteinExistence type="predicted"/>
<protein>
    <submittedName>
        <fullName evidence="1">Uncharacterized protein</fullName>
    </submittedName>
</protein>
<name>A0A0F9J5F3_9ZZZZ</name>
<dbReference type="AlphaFoldDB" id="A0A0F9J5F3"/>
<dbReference type="EMBL" id="LAZR01018924">
    <property type="protein sequence ID" value="KKL94432.1"/>
    <property type="molecule type" value="Genomic_DNA"/>
</dbReference>
<reference evidence="1" key="1">
    <citation type="journal article" date="2015" name="Nature">
        <title>Complex archaea that bridge the gap between prokaryotes and eukaryotes.</title>
        <authorList>
            <person name="Spang A."/>
            <person name="Saw J.H."/>
            <person name="Jorgensen S.L."/>
            <person name="Zaremba-Niedzwiedzka K."/>
            <person name="Martijn J."/>
            <person name="Lind A.E."/>
            <person name="van Eijk R."/>
            <person name="Schleper C."/>
            <person name="Guy L."/>
            <person name="Ettema T.J."/>
        </authorList>
    </citation>
    <scope>NUCLEOTIDE SEQUENCE</scope>
</reference>